<accession>A0ABP8VG62</accession>
<evidence type="ECO:0000313" key="2">
    <source>
        <dbReference type="Proteomes" id="UP001501195"/>
    </source>
</evidence>
<comment type="caution">
    <text evidence="1">The sequence shown here is derived from an EMBL/GenBank/DDBJ whole genome shotgun (WGS) entry which is preliminary data.</text>
</comment>
<dbReference type="Proteomes" id="UP001501195">
    <property type="component" value="Unassembled WGS sequence"/>
</dbReference>
<evidence type="ECO:0000313" key="1">
    <source>
        <dbReference type="EMBL" id="GAA4663079.1"/>
    </source>
</evidence>
<sequence length="84" mass="8418">MPAPGASTAECLAIAGPGGADPVDWLLDASSDRATRFVTYGRTPAVEVTVGATGVAATAQLVDLGPAVSPLPQQRRCTGLDDVP</sequence>
<proteinExistence type="predicted"/>
<keyword evidence="2" id="KW-1185">Reference proteome</keyword>
<name>A0ABP8VG62_9ACTN</name>
<gene>
    <name evidence="1" type="ORF">GCM10023225_34990</name>
</gene>
<organism evidence="1 2">
    <name type="scientific">Kineococcus glutinatus</name>
    <dbReference type="NCBI Taxonomy" id="1070872"/>
    <lineage>
        <taxon>Bacteria</taxon>
        <taxon>Bacillati</taxon>
        <taxon>Actinomycetota</taxon>
        <taxon>Actinomycetes</taxon>
        <taxon>Kineosporiales</taxon>
        <taxon>Kineosporiaceae</taxon>
        <taxon>Kineococcus</taxon>
    </lineage>
</organism>
<dbReference type="EMBL" id="BAABIL010000771">
    <property type="protein sequence ID" value="GAA4663079.1"/>
    <property type="molecule type" value="Genomic_DNA"/>
</dbReference>
<reference evidence="2" key="1">
    <citation type="journal article" date="2019" name="Int. J. Syst. Evol. Microbiol.">
        <title>The Global Catalogue of Microorganisms (GCM) 10K type strain sequencing project: providing services to taxonomists for standard genome sequencing and annotation.</title>
        <authorList>
            <consortium name="The Broad Institute Genomics Platform"/>
            <consortium name="The Broad Institute Genome Sequencing Center for Infectious Disease"/>
            <person name="Wu L."/>
            <person name="Ma J."/>
        </authorList>
    </citation>
    <scope>NUCLEOTIDE SEQUENCE [LARGE SCALE GENOMIC DNA]</scope>
    <source>
        <strain evidence="2">JCM 18126</strain>
    </source>
</reference>
<protein>
    <submittedName>
        <fullName evidence="1">Uncharacterized protein</fullName>
    </submittedName>
</protein>